<proteinExistence type="predicted"/>
<keyword evidence="1" id="KW-0812">Transmembrane</keyword>
<evidence type="ECO:0000313" key="2">
    <source>
        <dbReference type="EMBL" id="OGC70034.1"/>
    </source>
</evidence>
<evidence type="ECO:0000313" key="3">
    <source>
        <dbReference type="Proteomes" id="UP000179113"/>
    </source>
</evidence>
<dbReference type="Proteomes" id="UP000179113">
    <property type="component" value="Unassembled WGS sequence"/>
</dbReference>
<dbReference type="EMBL" id="MEWA01000011">
    <property type="protein sequence ID" value="OGC70034.1"/>
    <property type="molecule type" value="Genomic_DNA"/>
</dbReference>
<dbReference type="AlphaFoldDB" id="A0A1F4WKT0"/>
<accession>A0A1F4WKT0</accession>
<reference evidence="2 3" key="1">
    <citation type="journal article" date="2016" name="Nat. Commun.">
        <title>Thousands of microbial genomes shed light on interconnected biogeochemical processes in an aquifer system.</title>
        <authorList>
            <person name="Anantharaman K."/>
            <person name="Brown C.T."/>
            <person name="Hug L.A."/>
            <person name="Sharon I."/>
            <person name="Castelle C.J."/>
            <person name="Probst A.J."/>
            <person name="Thomas B.C."/>
            <person name="Singh A."/>
            <person name="Wilkins M.J."/>
            <person name="Karaoz U."/>
            <person name="Brodie E.L."/>
            <person name="Williams K.H."/>
            <person name="Hubbard S.S."/>
            <person name="Banfield J.F."/>
        </authorList>
    </citation>
    <scope>NUCLEOTIDE SEQUENCE [LARGE SCALE GENOMIC DNA]</scope>
</reference>
<name>A0A1F4WKT0_UNCKA</name>
<protein>
    <recommendedName>
        <fullName evidence="4">DUF5667 domain-containing protein</fullName>
    </recommendedName>
</protein>
<sequence>MYKIKIVSKFSKIWKCINEPIIILACTLILGNFFLPKILTKAQVDYQEQIRQNNSKQEYSTILLQLSWKKLFLAKNYYWNYKELKDFDNRKSDLWEEYYDSVKEWNFKLVGNFFALEKYYGKDVKNYFENEIMYNQNKLHEELLKIRKGEEPDTKEVERLLDILDNRMYILAEKLFY</sequence>
<comment type="caution">
    <text evidence="2">The sequence shown here is derived from an EMBL/GenBank/DDBJ whole genome shotgun (WGS) entry which is preliminary data.</text>
</comment>
<evidence type="ECO:0000256" key="1">
    <source>
        <dbReference type="SAM" id="Phobius"/>
    </source>
</evidence>
<feature type="transmembrane region" description="Helical" evidence="1">
    <location>
        <begin position="21"/>
        <end position="39"/>
    </location>
</feature>
<organism evidence="2 3">
    <name type="scientific">candidate division WWE3 bacterium RIFOXYC1_FULL_39_7</name>
    <dbReference type="NCBI Taxonomy" id="1802643"/>
    <lineage>
        <taxon>Bacteria</taxon>
        <taxon>Katanobacteria</taxon>
    </lineage>
</organism>
<gene>
    <name evidence="2" type="ORF">A2415_01595</name>
</gene>
<keyword evidence="1" id="KW-0472">Membrane</keyword>
<keyword evidence="1" id="KW-1133">Transmembrane helix</keyword>
<evidence type="ECO:0008006" key="4">
    <source>
        <dbReference type="Google" id="ProtNLM"/>
    </source>
</evidence>